<sequence length="262" mass="30417">MQIKILEKELSSLRNDLLKHRLYQNINSIEDIQVFMGSHVFAVWDFMSLLKSLQIELTTTSTPWVPKGRPLLSRFINEIVLAEESDLNECKVPMSHFEMYIDAMDEVGADTFKIDKLVNYFEMNNKYSDIDENIFPSKASKEFTDFTFQVIATKKPHLIAACFTFGRENLIPDMFIEIVKKLNKASSEKFSKLVYYLDRHIEIDSGEHGPMATNMIKVLCGDDDKKWKECVQVSKDALTKRIRLWDSIVESIEVNQNFSNYS</sequence>
<evidence type="ECO:0000313" key="1">
    <source>
        <dbReference type="EMBL" id="VAW51308.1"/>
    </source>
</evidence>
<dbReference type="Pfam" id="PF11251">
    <property type="entry name" value="DUF3050"/>
    <property type="match status" value="1"/>
</dbReference>
<reference evidence="1" key="1">
    <citation type="submission" date="2018-06" db="EMBL/GenBank/DDBJ databases">
        <authorList>
            <person name="Zhirakovskaya E."/>
        </authorList>
    </citation>
    <scope>NUCLEOTIDE SEQUENCE</scope>
</reference>
<proteinExistence type="predicted"/>
<dbReference type="SUPFAM" id="SSF48613">
    <property type="entry name" value="Heme oxygenase-like"/>
    <property type="match status" value="1"/>
</dbReference>
<dbReference type="AlphaFoldDB" id="A0A3B0W5W1"/>
<protein>
    <submittedName>
        <fullName evidence="1">PROBABLE REMNANT OF A TRANSPOSASE GENE PROTEIN</fullName>
    </submittedName>
</protein>
<dbReference type="Gene3D" id="1.20.910.10">
    <property type="entry name" value="Heme oxygenase-like"/>
    <property type="match status" value="1"/>
</dbReference>
<name>A0A3B0W5W1_9ZZZZ</name>
<dbReference type="InterPro" id="IPR016084">
    <property type="entry name" value="Haem_Oase-like_multi-hlx"/>
</dbReference>
<gene>
    <name evidence="1" type="ORF">MNBD_GAMMA05-821</name>
</gene>
<organism evidence="1">
    <name type="scientific">hydrothermal vent metagenome</name>
    <dbReference type="NCBI Taxonomy" id="652676"/>
    <lineage>
        <taxon>unclassified sequences</taxon>
        <taxon>metagenomes</taxon>
        <taxon>ecological metagenomes</taxon>
    </lineage>
</organism>
<accession>A0A3B0W5W1</accession>
<dbReference type="EMBL" id="UOFE01000015">
    <property type="protein sequence ID" value="VAW51308.1"/>
    <property type="molecule type" value="Genomic_DNA"/>
</dbReference>
<dbReference type="InterPro" id="IPR024423">
    <property type="entry name" value="DUF3050"/>
</dbReference>